<evidence type="ECO:0000313" key="1">
    <source>
        <dbReference type="EMBL" id="MDC8012340.1"/>
    </source>
</evidence>
<evidence type="ECO:0000313" key="2">
    <source>
        <dbReference type="Proteomes" id="UP001139971"/>
    </source>
</evidence>
<name>A0A9X3YJG8_9GAMM</name>
<dbReference type="AlphaFoldDB" id="A0A9X3YJG8"/>
<sequence length="365" mass="39786">MRIERRAPVLRSAFGRRNSRMSPTRLPLSRSQILDFRRRVGSLDERLPAGAASLRRAAWAGLQDSMPRAALLSMHARVDGVDPTAWEHDSLVQLWGPRFHNYVVAAKDVAVFSLGRLPDDARRRARAHDLASRLHALLDGGGRPFGEAGRALGVVPNGLRYAAATGTILMRWDGARQPVIRTVTAPDVDPADARLELARRYLHIFGPVTAASFAEWAGIHPAEARAAFAILADELVPVLAPIGDAAILASDEAAFRLPSSSPAPARLLPSGDAYYLLWGRDRELLVPDSGQRNALWTSRVWPGALLVNGDIVGTWRRTGAVVTAEPWRRLSPPEREAVEAEAQTLPLPDADGAIAVRWQRGDARA</sequence>
<dbReference type="InterPro" id="IPR009351">
    <property type="entry name" value="AlkZ-like"/>
</dbReference>
<proteinExistence type="predicted"/>
<dbReference type="Pfam" id="PF06224">
    <property type="entry name" value="AlkZ-like"/>
    <property type="match status" value="1"/>
</dbReference>
<organism evidence="1 2">
    <name type="scientific">Tahibacter soli</name>
    <dbReference type="NCBI Taxonomy" id="2983605"/>
    <lineage>
        <taxon>Bacteria</taxon>
        <taxon>Pseudomonadati</taxon>
        <taxon>Pseudomonadota</taxon>
        <taxon>Gammaproteobacteria</taxon>
        <taxon>Lysobacterales</taxon>
        <taxon>Rhodanobacteraceae</taxon>
        <taxon>Tahibacter</taxon>
    </lineage>
</organism>
<keyword evidence="1" id="KW-0238">DNA-binding</keyword>
<dbReference type="PANTHER" id="PTHR38479:SF2">
    <property type="entry name" value="WINGED HELIX DNA-BINDING DOMAIN-CONTAINING PROTEIN"/>
    <property type="match status" value="1"/>
</dbReference>
<gene>
    <name evidence="1" type="ORF">OD750_007230</name>
</gene>
<dbReference type="EMBL" id="JAOVZO020000008">
    <property type="protein sequence ID" value="MDC8012340.1"/>
    <property type="molecule type" value="Genomic_DNA"/>
</dbReference>
<keyword evidence="2" id="KW-1185">Reference proteome</keyword>
<dbReference type="RefSeq" id="WP_263543833.1">
    <property type="nucleotide sequence ID" value="NZ_JAOVZO020000008.1"/>
</dbReference>
<comment type="caution">
    <text evidence="1">The sequence shown here is derived from an EMBL/GenBank/DDBJ whole genome shotgun (WGS) entry which is preliminary data.</text>
</comment>
<dbReference type="PANTHER" id="PTHR38479">
    <property type="entry name" value="LMO0824 PROTEIN"/>
    <property type="match status" value="1"/>
</dbReference>
<protein>
    <submittedName>
        <fullName evidence="1">Winged helix DNA-binding domain-containing protein</fullName>
    </submittedName>
</protein>
<dbReference type="GO" id="GO:0003677">
    <property type="term" value="F:DNA binding"/>
    <property type="evidence" value="ECO:0007669"/>
    <property type="project" value="UniProtKB-KW"/>
</dbReference>
<dbReference type="Proteomes" id="UP001139971">
    <property type="component" value="Unassembled WGS sequence"/>
</dbReference>
<reference evidence="1" key="1">
    <citation type="submission" date="2023-02" db="EMBL/GenBank/DDBJ databases">
        <title>Tahibacter soli sp. nov. isolated from soil.</title>
        <authorList>
            <person name="Baek J.H."/>
            <person name="Lee J.K."/>
            <person name="Choi D.G."/>
            <person name="Jeon C.O."/>
        </authorList>
    </citation>
    <scope>NUCLEOTIDE SEQUENCE</scope>
    <source>
        <strain evidence="1">BL</strain>
    </source>
</reference>
<accession>A0A9X3YJG8</accession>